<keyword evidence="4" id="KW-1185">Reference proteome</keyword>
<sequence length="132" mass="14328">MLLRRPGLTSRWLVNLCLLFAMLAPAASQALAWARGDALAWSQVCRSSVVAPRAEKRDPAGAREQDPTHGLLAHCPFCGLQAQDLAPPPAAALPALQLLPLHFEMPARFYSAPRTPFTWRPAQSRAPPSLLA</sequence>
<dbReference type="RefSeq" id="WP_285233320.1">
    <property type="nucleotide sequence ID" value="NZ_CP116346.1"/>
</dbReference>
<dbReference type="KEGG" id="pais:PFX98_01080"/>
<evidence type="ECO:0000256" key="1">
    <source>
        <dbReference type="SAM" id="MobiDB-lite"/>
    </source>
</evidence>
<feature type="chain" id="PRO_5041653726" evidence="2">
    <location>
        <begin position="27"/>
        <end position="132"/>
    </location>
</feature>
<keyword evidence="2" id="KW-0732">Signal</keyword>
<dbReference type="Proteomes" id="UP001177769">
    <property type="component" value="Chromosome"/>
</dbReference>
<organism evidence="3 4">
    <name type="scientific">Paucibacter sediminis</name>
    <dbReference type="NCBI Taxonomy" id="3019553"/>
    <lineage>
        <taxon>Bacteria</taxon>
        <taxon>Pseudomonadati</taxon>
        <taxon>Pseudomonadota</taxon>
        <taxon>Betaproteobacteria</taxon>
        <taxon>Burkholderiales</taxon>
        <taxon>Sphaerotilaceae</taxon>
        <taxon>Roseateles</taxon>
    </lineage>
</organism>
<reference evidence="3" key="1">
    <citation type="submission" date="2023-01" db="EMBL/GenBank/DDBJ databases">
        <title>Whole genome sequence of Paucibacter sp. S2-9 isolated from pond sediment.</title>
        <authorList>
            <person name="Jung J.Y."/>
        </authorList>
    </citation>
    <scope>NUCLEOTIDE SEQUENCE</scope>
    <source>
        <strain evidence="3">S2-9</strain>
    </source>
</reference>
<feature type="region of interest" description="Disordered" evidence="1">
    <location>
        <begin position="49"/>
        <end position="68"/>
    </location>
</feature>
<evidence type="ECO:0000313" key="4">
    <source>
        <dbReference type="Proteomes" id="UP001177769"/>
    </source>
</evidence>
<dbReference type="AlphaFoldDB" id="A0AA95NG06"/>
<proteinExistence type="predicted"/>
<protein>
    <submittedName>
        <fullName evidence="3">DUF2946 domain-containing protein</fullName>
    </submittedName>
</protein>
<dbReference type="Pfam" id="PF11162">
    <property type="entry name" value="DUF2946"/>
    <property type="match status" value="1"/>
</dbReference>
<evidence type="ECO:0000313" key="3">
    <source>
        <dbReference type="EMBL" id="WIT12227.1"/>
    </source>
</evidence>
<accession>A0AA95NG06</accession>
<evidence type="ECO:0000256" key="2">
    <source>
        <dbReference type="SAM" id="SignalP"/>
    </source>
</evidence>
<feature type="compositionally biased region" description="Basic and acidic residues" evidence="1">
    <location>
        <begin position="53"/>
        <end position="67"/>
    </location>
</feature>
<dbReference type="InterPro" id="IPR021333">
    <property type="entry name" value="DUF2946"/>
</dbReference>
<dbReference type="EMBL" id="CP116346">
    <property type="protein sequence ID" value="WIT12227.1"/>
    <property type="molecule type" value="Genomic_DNA"/>
</dbReference>
<feature type="signal peptide" evidence="2">
    <location>
        <begin position="1"/>
        <end position="26"/>
    </location>
</feature>
<name>A0AA95NG06_9BURK</name>
<gene>
    <name evidence="3" type="ORF">PFX98_01080</name>
</gene>